<proteinExistence type="inferred from homology"/>
<accession>A0A4U0PNG1</accession>
<dbReference type="SUPFAM" id="SSF140566">
    <property type="entry name" value="FlgN-like"/>
    <property type="match status" value="1"/>
</dbReference>
<protein>
    <submittedName>
        <fullName evidence="4">Flagellar protein FlgN</fullName>
    </submittedName>
</protein>
<name>A0A4U0PNG1_9NEIS</name>
<dbReference type="GO" id="GO:0044780">
    <property type="term" value="P:bacterial-type flagellum assembly"/>
    <property type="evidence" value="ECO:0007669"/>
    <property type="project" value="InterPro"/>
</dbReference>
<dbReference type="AlphaFoldDB" id="A0A4U0PNG1"/>
<keyword evidence="3" id="KW-1005">Bacterial flagellum biogenesis</keyword>
<evidence type="ECO:0000256" key="3">
    <source>
        <dbReference type="ARBA" id="ARBA00022795"/>
    </source>
</evidence>
<evidence type="ECO:0000313" key="5">
    <source>
        <dbReference type="Proteomes" id="UP000310016"/>
    </source>
</evidence>
<keyword evidence="4" id="KW-0966">Cell projection</keyword>
<keyword evidence="4" id="KW-0282">Flagellum</keyword>
<evidence type="ECO:0000256" key="2">
    <source>
        <dbReference type="ARBA" id="ARBA00007703"/>
    </source>
</evidence>
<comment type="function">
    <text evidence="1">Required for the efficient initiation of filament assembly.</text>
</comment>
<keyword evidence="5" id="KW-1185">Reference proteome</keyword>
<comment type="similarity">
    <text evidence="2">Belongs to the FlgN family.</text>
</comment>
<evidence type="ECO:0000313" key="4">
    <source>
        <dbReference type="EMBL" id="TJZ69783.1"/>
    </source>
</evidence>
<dbReference type="Gene3D" id="1.20.58.300">
    <property type="entry name" value="FlgN-like"/>
    <property type="match status" value="1"/>
</dbReference>
<dbReference type="Proteomes" id="UP000310016">
    <property type="component" value="Unassembled WGS sequence"/>
</dbReference>
<organism evidence="4 5">
    <name type="scientific">Chitiniphilus eburneus</name>
    <dbReference type="NCBI Taxonomy" id="2571148"/>
    <lineage>
        <taxon>Bacteria</taxon>
        <taxon>Pseudomonadati</taxon>
        <taxon>Pseudomonadota</taxon>
        <taxon>Betaproteobacteria</taxon>
        <taxon>Neisseriales</taxon>
        <taxon>Chitinibacteraceae</taxon>
        <taxon>Chitiniphilus</taxon>
    </lineage>
</organism>
<gene>
    <name evidence="4" type="ORF">FAZ21_14810</name>
</gene>
<dbReference type="OrthoDB" id="9131866at2"/>
<dbReference type="Pfam" id="PF05130">
    <property type="entry name" value="FlgN"/>
    <property type="match status" value="1"/>
</dbReference>
<reference evidence="4 5" key="1">
    <citation type="submission" date="2019-04" db="EMBL/GenBank/DDBJ databases">
        <title>Chitiniphilus eburnea sp. nov., a novel chitinolytic bacterium isolated from aquaculture sludge.</title>
        <authorList>
            <person name="Sheng M."/>
        </authorList>
    </citation>
    <scope>NUCLEOTIDE SEQUENCE [LARGE SCALE GENOMIC DNA]</scope>
    <source>
        <strain evidence="4 5">HX-2-15</strain>
    </source>
</reference>
<dbReference type="RefSeq" id="WP_136774220.1">
    <property type="nucleotide sequence ID" value="NZ_CP156074.1"/>
</dbReference>
<keyword evidence="4" id="KW-0969">Cilium</keyword>
<sequence length="158" mass="17687">MSEAGHAQLSALLIQLEATLAHFNELLAQEEEILVHSRIDLLPPLTADKLATSNQLDQQFQAFRAFAQFSGMPLSPAHVLDEALMRFDAGLGEQWHRIRDLSLVAKARNTSNGQLIDSRKHLNDRLFNELSQLRETPQLYGEDGRVRSTIGGQPFDKA</sequence>
<dbReference type="EMBL" id="SUMF01000020">
    <property type="protein sequence ID" value="TJZ69783.1"/>
    <property type="molecule type" value="Genomic_DNA"/>
</dbReference>
<comment type="caution">
    <text evidence="4">The sequence shown here is derived from an EMBL/GenBank/DDBJ whole genome shotgun (WGS) entry which is preliminary data.</text>
</comment>
<evidence type="ECO:0000256" key="1">
    <source>
        <dbReference type="ARBA" id="ARBA00002397"/>
    </source>
</evidence>
<dbReference type="InterPro" id="IPR007809">
    <property type="entry name" value="FlgN-like"/>
</dbReference>
<dbReference type="InterPro" id="IPR036679">
    <property type="entry name" value="FlgN-like_sf"/>
</dbReference>